<organism evidence="1 2">
    <name type="scientific">Clunio marinus</name>
    <dbReference type="NCBI Taxonomy" id="568069"/>
    <lineage>
        <taxon>Eukaryota</taxon>
        <taxon>Metazoa</taxon>
        <taxon>Ecdysozoa</taxon>
        <taxon>Arthropoda</taxon>
        <taxon>Hexapoda</taxon>
        <taxon>Insecta</taxon>
        <taxon>Pterygota</taxon>
        <taxon>Neoptera</taxon>
        <taxon>Endopterygota</taxon>
        <taxon>Diptera</taxon>
        <taxon>Nematocera</taxon>
        <taxon>Chironomoidea</taxon>
        <taxon>Chironomidae</taxon>
        <taxon>Clunio</taxon>
    </lineage>
</organism>
<dbReference type="AlphaFoldDB" id="A0A1J1J1H0"/>
<evidence type="ECO:0000313" key="1">
    <source>
        <dbReference type="EMBL" id="CRL06293.1"/>
    </source>
</evidence>
<dbReference type="EMBL" id="CVRI01000066">
    <property type="protein sequence ID" value="CRL06293.1"/>
    <property type="molecule type" value="Genomic_DNA"/>
</dbReference>
<accession>A0A1J1J1H0</accession>
<keyword evidence="2" id="KW-1185">Reference proteome</keyword>
<name>A0A1J1J1H0_9DIPT</name>
<sequence>MRPINVEIILLKQSLNKMFNVWAFSTLMKIEYFSIRKTLKLEHNLCEHFPSPFPTLNFKVETNECVPLLQEQSKQDLLPSHECHMCTMNFKHMAWLWRSQTSWRVVAKTKNSFIVLFKVSRGKEPKSVAEQRKKPTSFALSHDDDQLAIIATIESFRIDKVLSETFLRIDEFCLPNKPQFIN</sequence>
<protein>
    <submittedName>
        <fullName evidence="1">CLUMA_CG019190, isoform A</fullName>
    </submittedName>
</protein>
<gene>
    <name evidence="1" type="ORF">CLUMA_CG019190</name>
</gene>
<reference evidence="1 2" key="1">
    <citation type="submission" date="2015-04" db="EMBL/GenBank/DDBJ databases">
        <authorList>
            <person name="Syromyatnikov M.Y."/>
            <person name="Popov V.N."/>
        </authorList>
    </citation>
    <scope>NUCLEOTIDE SEQUENCE [LARGE SCALE GENOMIC DNA]</scope>
</reference>
<evidence type="ECO:0000313" key="2">
    <source>
        <dbReference type="Proteomes" id="UP000183832"/>
    </source>
</evidence>
<dbReference type="Proteomes" id="UP000183832">
    <property type="component" value="Unassembled WGS sequence"/>
</dbReference>
<proteinExistence type="predicted"/>